<gene>
    <name evidence="1" type="ORF">LAESUDRAFT_711526</name>
</gene>
<proteinExistence type="predicted"/>
<evidence type="ECO:0000313" key="1">
    <source>
        <dbReference type="EMBL" id="KZT10300.1"/>
    </source>
</evidence>
<evidence type="ECO:0000313" key="2">
    <source>
        <dbReference type="Proteomes" id="UP000076871"/>
    </source>
</evidence>
<keyword evidence="2" id="KW-1185">Reference proteome</keyword>
<dbReference type="InParanoid" id="A0A165GG39"/>
<protein>
    <submittedName>
        <fullName evidence="1">Uncharacterized protein</fullName>
    </submittedName>
</protein>
<dbReference type="STRING" id="1314785.A0A165GG39"/>
<sequence>MDTIHDARSVDWYDGNGAIDPKYPYPNVASGPLPTNQYERSYEDPPTQSFAPGVPAHDVMNMQIQNFSGVHASQDQHSYHYTYAPYSVPHGSHQHYDPRVAYGILPQQLPPAFPLVYGRNVTCSWDGTCGVTLDDLSPAGITRHLKEHHFQGVPWHNKDRGLCKWVDWDGKCDRELNHASFGKHIASVHLKSTARSCPHCHHELGRADSLDRHIKNYCSQSQRVKKEEGETGGNSAKWCVLTHSWRLLQ</sequence>
<reference evidence="1 2" key="1">
    <citation type="journal article" date="2016" name="Mol. Biol. Evol.">
        <title>Comparative Genomics of Early-Diverging Mushroom-Forming Fungi Provides Insights into the Origins of Lignocellulose Decay Capabilities.</title>
        <authorList>
            <person name="Nagy L.G."/>
            <person name="Riley R."/>
            <person name="Tritt A."/>
            <person name="Adam C."/>
            <person name="Daum C."/>
            <person name="Floudas D."/>
            <person name="Sun H."/>
            <person name="Yadav J.S."/>
            <person name="Pangilinan J."/>
            <person name="Larsson K.H."/>
            <person name="Matsuura K."/>
            <person name="Barry K."/>
            <person name="Labutti K."/>
            <person name="Kuo R."/>
            <person name="Ohm R.A."/>
            <person name="Bhattacharya S.S."/>
            <person name="Shirouzu T."/>
            <person name="Yoshinaga Y."/>
            <person name="Martin F.M."/>
            <person name="Grigoriev I.V."/>
            <person name="Hibbett D.S."/>
        </authorList>
    </citation>
    <scope>NUCLEOTIDE SEQUENCE [LARGE SCALE GENOMIC DNA]</scope>
    <source>
        <strain evidence="1 2">93-53</strain>
    </source>
</reference>
<dbReference type="RefSeq" id="XP_040768040.1">
    <property type="nucleotide sequence ID" value="XM_040906838.1"/>
</dbReference>
<dbReference type="EMBL" id="KV427609">
    <property type="protein sequence ID" value="KZT10300.1"/>
    <property type="molecule type" value="Genomic_DNA"/>
</dbReference>
<dbReference type="AlphaFoldDB" id="A0A165GG39"/>
<accession>A0A165GG39</accession>
<name>A0A165GG39_9APHY</name>
<dbReference type="OrthoDB" id="2782214at2759"/>
<organism evidence="1 2">
    <name type="scientific">Laetiporus sulphureus 93-53</name>
    <dbReference type="NCBI Taxonomy" id="1314785"/>
    <lineage>
        <taxon>Eukaryota</taxon>
        <taxon>Fungi</taxon>
        <taxon>Dikarya</taxon>
        <taxon>Basidiomycota</taxon>
        <taxon>Agaricomycotina</taxon>
        <taxon>Agaricomycetes</taxon>
        <taxon>Polyporales</taxon>
        <taxon>Laetiporus</taxon>
    </lineage>
</organism>
<dbReference type="GeneID" id="63823867"/>
<dbReference type="Proteomes" id="UP000076871">
    <property type="component" value="Unassembled WGS sequence"/>
</dbReference>